<name>A0AAD6FKB7_9TELE</name>
<comment type="caution">
    <text evidence="1">The sequence shown here is derived from an EMBL/GenBank/DDBJ whole genome shotgun (WGS) entry which is preliminary data.</text>
</comment>
<keyword evidence="2" id="KW-1185">Reference proteome</keyword>
<accession>A0AAD6FKB7</accession>
<protein>
    <submittedName>
        <fullName evidence="1">Uncharacterized protein</fullName>
    </submittedName>
</protein>
<dbReference type="AlphaFoldDB" id="A0AAD6FKB7"/>
<gene>
    <name evidence="1" type="ORF">JOQ06_003134</name>
</gene>
<sequence length="102" mass="11406">MAGGFSMEYPDEMPPFMSVQHLSTISNKIMLCSSAQLLLRVLESKFTMEVGIRHYTDTAPVGTTPSCKVQTIRGRKICYSGTFRWAVDVYNLLHNTEGSTQP</sequence>
<dbReference type="EMBL" id="JAPTMU010000009">
    <property type="protein sequence ID" value="KAJ4938521.1"/>
    <property type="molecule type" value="Genomic_DNA"/>
</dbReference>
<organism evidence="1 2">
    <name type="scientific">Pogonophryne albipinna</name>
    <dbReference type="NCBI Taxonomy" id="1090488"/>
    <lineage>
        <taxon>Eukaryota</taxon>
        <taxon>Metazoa</taxon>
        <taxon>Chordata</taxon>
        <taxon>Craniata</taxon>
        <taxon>Vertebrata</taxon>
        <taxon>Euteleostomi</taxon>
        <taxon>Actinopterygii</taxon>
        <taxon>Neopterygii</taxon>
        <taxon>Teleostei</taxon>
        <taxon>Neoteleostei</taxon>
        <taxon>Acanthomorphata</taxon>
        <taxon>Eupercaria</taxon>
        <taxon>Perciformes</taxon>
        <taxon>Notothenioidei</taxon>
        <taxon>Pogonophryne</taxon>
    </lineage>
</organism>
<evidence type="ECO:0000313" key="2">
    <source>
        <dbReference type="Proteomes" id="UP001219934"/>
    </source>
</evidence>
<dbReference type="Proteomes" id="UP001219934">
    <property type="component" value="Unassembled WGS sequence"/>
</dbReference>
<reference evidence="1" key="1">
    <citation type="submission" date="2022-11" db="EMBL/GenBank/DDBJ databases">
        <title>Chromosome-level genome of Pogonophryne albipinna.</title>
        <authorList>
            <person name="Jo E."/>
        </authorList>
    </citation>
    <scope>NUCLEOTIDE SEQUENCE</scope>
    <source>
        <strain evidence="1">SGF0006</strain>
        <tissue evidence="1">Muscle</tissue>
    </source>
</reference>
<evidence type="ECO:0000313" key="1">
    <source>
        <dbReference type="EMBL" id="KAJ4938521.1"/>
    </source>
</evidence>
<proteinExistence type="predicted"/>